<evidence type="ECO:0000313" key="2">
    <source>
        <dbReference type="EMBL" id="CAI9965434.1"/>
    </source>
</evidence>
<organism evidence="2">
    <name type="scientific">Hexamita inflata</name>
    <dbReference type="NCBI Taxonomy" id="28002"/>
    <lineage>
        <taxon>Eukaryota</taxon>
        <taxon>Metamonada</taxon>
        <taxon>Diplomonadida</taxon>
        <taxon>Hexamitidae</taxon>
        <taxon>Hexamitinae</taxon>
        <taxon>Hexamita</taxon>
    </lineage>
</organism>
<keyword evidence="1" id="KW-0812">Transmembrane</keyword>
<keyword evidence="1" id="KW-1133">Transmembrane helix</keyword>
<proteinExistence type="predicted"/>
<sequence>MDYLAQVAILASSSASIECVFSFFHRQTSYFLRRAISSATLSSMPTFILRKLLRKCICGWKELYSHWIDNRVYYNKLNCTFQAIQFKLDQKLKRLALFLYLYLVAYIIDYTPFFNLVKSSNIAKIVQKCIICISCNL</sequence>
<evidence type="ECO:0000313" key="3">
    <source>
        <dbReference type="EMBL" id="CAL6041125.1"/>
    </source>
</evidence>
<keyword evidence="4" id="KW-1185">Reference proteome</keyword>
<dbReference type="Proteomes" id="UP001642409">
    <property type="component" value="Unassembled WGS sequence"/>
</dbReference>
<reference evidence="3 4" key="2">
    <citation type="submission" date="2024-07" db="EMBL/GenBank/DDBJ databases">
        <authorList>
            <person name="Akdeniz Z."/>
        </authorList>
    </citation>
    <scope>NUCLEOTIDE SEQUENCE [LARGE SCALE GENOMIC DNA]</scope>
</reference>
<protein>
    <submittedName>
        <fullName evidence="3">Hypothetical_protein</fullName>
    </submittedName>
</protein>
<accession>A0AA86R3Z4</accession>
<evidence type="ECO:0000256" key="1">
    <source>
        <dbReference type="SAM" id="Phobius"/>
    </source>
</evidence>
<keyword evidence="1" id="KW-0472">Membrane</keyword>
<dbReference type="EMBL" id="CATOUU010000990">
    <property type="protein sequence ID" value="CAI9965434.1"/>
    <property type="molecule type" value="Genomic_DNA"/>
</dbReference>
<dbReference type="EMBL" id="CAXDID020000148">
    <property type="protein sequence ID" value="CAL6041125.1"/>
    <property type="molecule type" value="Genomic_DNA"/>
</dbReference>
<name>A0AA86R3Z4_9EUKA</name>
<reference evidence="2" key="1">
    <citation type="submission" date="2023-06" db="EMBL/GenBank/DDBJ databases">
        <authorList>
            <person name="Kurt Z."/>
        </authorList>
    </citation>
    <scope>NUCLEOTIDE SEQUENCE</scope>
</reference>
<comment type="caution">
    <text evidence="2">The sequence shown here is derived from an EMBL/GenBank/DDBJ whole genome shotgun (WGS) entry which is preliminary data.</text>
</comment>
<feature type="transmembrane region" description="Helical" evidence="1">
    <location>
        <begin position="95"/>
        <end position="114"/>
    </location>
</feature>
<gene>
    <name evidence="3" type="ORF">HINF_LOCUS38778</name>
    <name evidence="2" type="ORF">HINF_LOCUS53079</name>
</gene>
<evidence type="ECO:0000313" key="4">
    <source>
        <dbReference type="Proteomes" id="UP001642409"/>
    </source>
</evidence>
<dbReference type="AlphaFoldDB" id="A0AA86R3Z4"/>